<gene>
    <name evidence="7" type="ORF">MNBD_IGNAVI01-2577</name>
</gene>
<evidence type="ECO:0000256" key="1">
    <source>
        <dbReference type="ARBA" id="ARBA00004651"/>
    </source>
</evidence>
<feature type="transmembrane region" description="Helical" evidence="6">
    <location>
        <begin position="292"/>
        <end position="313"/>
    </location>
</feature>
<dbReference type="EMBL" id="UOGD01000266">
    <property type="protein sequence ID" value="VAX24129.1"/>
    <property type="molecule type" value="Genomic_DNA"/>
</dbReference>
<feature type="transmembrane region" description="Helical" evidence="6">
    <location>
        <begin position="362"/>
        <end position="381"/>
    </location>
</feature>
<feature type="transmembrane region" description="Helical" evidence="6">
    <location>
        <begin position="42"/>
        <end position="63"/>
    </location>
</feature>
<protein>
    <submittedName>
        <fullName evidence="7">Uncharacterized protein</fullName>
    </submittedName>
</protein>
<sequence length="489" mass="55762">MFADIKRTIKQTSVYSLGNISTKLVGFILLPLYTAHLLPEDYGILAILQAIMQILIGVFGLNLPTAMMRWYAPETDTEKQKSIVFTTLLSTLFVAVLLSVLLIPFSDRFAVEIFENVNFTNYFVFLFLAVSAGIINNVPLNLIRLKERSFFYITLTTIKFTLIILSNIYFVAYLKIGVEGIIISELIGHVFVILVTIPIMIKNSTLKIDVTVLWEMIKYGAPLVFSTVFTFVLTLSDRFIIKYFYGDASVGIYSLGHKIASVINMLILQSFQLGFLPIAYKKLNDPNAKRYFSKVLTYYTLILVFTALTISLFSKELIEVLALNSEYWIAYIVVPIISFAFVIKGIQYNFALSFHYAKKTSYNALIVVITAITNVILNIVLIQKYDFPGAAVSLLLSIFIMMILSYFLGQKVYKVPYEIYKISKILFIGLVLYFVSLLFAGLGLWLELLAKVLLVVLFPILLYWLKIFDKVEIESMKRGFVDFRNLFNK</sequence>
<dbReference type="AlphaFoldDB" id="A0A3B1C1R0"/>
<evidence type="ECO:0000256" key="5">
    <source>
        <dbReference type="ARBA" id="ARBA00023136"/>
    </source>
</evidence>
<keyword evidence="3 6" id="KW-0812">Transmembrane</keyword>
<feature type="transmembrane region" description="Helical" evidence="6">
    <location>
        <begin position="425"/>
        <end position="446"/>
    </location>
</feature>
<feature type="transmembrane region" description="Helical" evidence="6">
    <location>
        <begin position="328"/>
        <end position="350"/>
    </location>
</feature>
<keyword evidence="5 6" id="KW-0472">Membrane</keyword>
<comment type="subcellular location">
    <subcellularLocation>
        <location evidence="1">Cell membrane</location>
        <topology evidence="1">Multi-pass membrane protein</topology>
    </subcellularLocation>
</comment>
<evidence type="ECO:0000256" key="4">
    <source>
        <dbReference type="ARBA" id="ARBA00022989"/>
    </source>
</evidence>
<accession>A0A3B1C1R0</accession>
<dbReference type="InterPro" id="IPR002797">
    <property type="entry name" value="Polysacc_synth"/>
</dbReference>
<organism evidence="7">
    <name type="scientific">hydrothermal vent metagenome</name>
    <dbReference type="NCBI Taxonomy" id="652676"/>
    <lineage>
        <taxon>unclassified sequences</taxon>
        <taxon>metagenomes</taxon>
        <taxon>ecological metagenomes</taxon>
    </lineage>
</organism>
<keyword evidence="2" id="KW-1003">Cell membrane</keyword>
<reference evidence="7" key="1">
    <citation type="submission" date="2018-06" db="EMBL/GenBank/DDBJ databases">
        <authorList>
            <person name="Zhirakovskaya E."/>
        </authorList>
    </citation>
    <scope>NUCLEOTIDE SEQUENCE</scope>
</reference>
<name>A0A3B1C1R0_9ZZZZ</name>
<feature type="transmembrane region" description="Helical" evidence="6">
    <location>
        <begin position="222"/>
        <end position="241"/>
    </location>
</feature>
<feature type="transmembrane region" description="Helical" evidence="6">
    <location>
        <begin position="180"/>
        <end position="201"/>
    </location>
</feature>
<feature type="transmembrane region" description="Helical" evidence="6">
    <location>
        <begin position="123"/>
        <end position="143"/>
    </location>
</feature>
<proteinExistence type="predicted"/>
<dbReference type="PANTHER" id="PTHR30250:SF11">
    <property type="entry name" value="O-ANTIGEN TRANSPORTER-RELATED"/>
    <property type="match status" value="1"/>
</dbReference>
<dbReference type="InterPro" id="IPR050833">
    <property type="entry name" value="Poly_Biosynth_Transport"/>
</dbReference>
<feature type="transmembrane region" description="Helical" evidence="6">
    <location>
        <begin position="452"/>
        <end position="468"/>
    </location>
</feature>
<evidence type="ECO:0000256" key="3">
    <source>
        <dbReference type="ARBA" id="ARBA00022692"/>
    </source>
</evidence>
<dbReference type="Pfam" id="PF01943">
    <property type="entry name" value="Polysacc_synt"/>
    <property type="match status" value="1"/>
</dbReference>
<evidence type="ECO:0000313" key="7">
    <source>
        <dbReference type="EMBL" id="VAX24129.1"/>
    </source>
</evidence>
<dbReference type="PANTHER" id="PTHR30250">
    <property type="entry name" value="PST FAMILY PREDICTED COLANIC ACID TRANSPORTER"/>
    <property type="match status" value="1"/>
</dbReference>
<evidence type="ECO:0000256" key="2">
    <source>
        <dbReference type="ARBA" id="ARBA00022475"/>
    </source>
</evidence>
<evidence type="ECO:0000256" key="6">
    <source>
        <dbReference type="SAM" id="Phobius"/>
    </source>
</evidence>
<feature type="transmembrane region" description="Helical" evidence="6">
    <location>
        <begin position="150"/>
        <end position="174"/>
    </location>
</feature>
<feature type="transmembrane region" description="Helical" evidence="6">
    <location>
        <begin position="261"/>
        <end position="280"/>
    </location>
</feature>
<dbReference type="GO" id="GO:0005886">
    <property type="term" value="C:plasma membrane"/>
    <property type="evidence" value="ECO:0007669"/>
    <property type="project" value="UniProtKB-SubCell"/>
</dbReference>
<feature type="transmembrane region" description="Helical" evidence="6">
    <location>
        <begin position="387"/>
        <end position="409"/>
    </location>
</feature>
<feature type="transmembrane region" description="Helical" evidence="6">
    <location>
        <begin position="12"/>
        <end position="30"/>
    </location>
</feature>
<keyword evidence="4 6" id="KW-1133">Transmembrane helix</keyword>
<feature type="transmembrane region" description="Helical" evidence="6">
    <location>
        <begin position="83"/>
        <end position="103"/>
    </location>
</feature>